<name>A0A8J3QDL4_9ACTN</name>
<dbReference type="EMBL" id="BONY01000036">
    <property type="protein sequence ID" value="GIH07401.1"/>
    <property type="molecule type" value="Genomic_DNA"/>
</dbReference>
<sequence>MKPDDADFMELTAHWEACRRWRDTLIEQVRRAVDADSGYGGAAGLHSRLLERVQLVLTAKAGDKDGDGVLVALPGSRRLCQWLLVELAEANGLDVPEHP</sequence>
<keyword evidence="2" id="KW-1185">Reference proteome</keyword>
<evidence type="ECO:0000313" key="1">
    <source>
        <dbReference type="EMBL" id="GIH07401.1"/>
    </source>
</evidence>
<proteinExistence type="predicted"/>
<reference evidence="1" key="1">
    <citation type="submission" date="2021-01" db="EMBL/GenBank/DDBJ databases">
        <title>Whole genome shotgun sequence of Rhizocola hellebori NBRC 109834.</title>
        <authorList>
            <person name="Komaki H."/>
            <person name="Tamura T."/>
        </authorList>
    </citation>
    <scope>NUCLEOTIDE SEQUENCE</scope>
    <source>
        <strain evidence="1">NBRC 109834</strain>
    </source>
</reference>
<gene>
    <name evidence="1" type="ORF">Rhe02_54680</name>
</gene>
<evidence type="ECO:0000313" key="2">
    <source>
        <dbReference type="Proteomes" id="UP000612899"/>
    </source>
</evidence>
<accession>A0A8J3QDL4</accession>
<dbReference type="RefSeq" id="WP_203911191.1">
    <property type="nucleotide sequence ID" value="NZ_BONY01000036.1"/>
</dbReference>
<dbReference type="Proteomes" id="UP000612899">
    <property type="component" value="Unassembled WGS sequence"/>
</dbReference>
<organism evidence="1 2">
    <name type="scientific">Rhizocola hellebori</name>
    <dbReference type="NCBI Taxonomy" id="1392758"/>
    <lineage>
        <taxon>Bacteria</taxon>
        <taxon>Bacillati</taxon>
        <taxon>Actinomycetota</taxon>
        <taxon>Actinomycetes</taxon>
        <taxon>Micromonosporales</taxon>
        <taxon>Micromonosporaceae</taxon>
        <taxon>Rhizocola</taxon>
    </lineage>
</organism>
<dbReference type="AlphaFoldDB" id="A0A8J3QDL4"/>
<protein>
    <submittedName>
        <fullName evidence="1">Uncharacterized protein</fullName>
    </submittedName>
</protein>
<comment type="caution">
    <text evidence="1">The sequence shown here is derived from an EMBL/GenBank/DDBJ whole genome shotgun (WGS) entry which is preliminary data.</text>
</comment>